<gene>
    <name evidence="2" type="ORF">HNY73_016488</name>
</gene>
<dbReference type="AlphaFoldDB" id="A0A8T0EMG1"/>
<name>A0A8T0EMG1_ARGBR</name>
<feature type="compositionally biased region" description="Acidic residues" evidence="1">
    <location>
        <begin position="70"/>
        <end position="80"/>
    </location>
</feature>
<dbReference type="Proteomes" id="UP000807504">
    <property type="component" value="Unassembled WGS sequence"/>
</dbReference>
<organism evidence="2 3">
    <name type="scientific">Argiope bruennichi</name>
    <name type="common">Wasp spider</name>
    <name type="synonym">Aranea bruennichi</name>
    <dbReference type="NCBI Taxonomy" id="94029"/>
    <lineage>
        <taxon>Eukaryota</taxon>
        <taxon>Metazoa</taxon>
        <taxon>Ecdysozoa</taxon>
        <taxon>Arthropoda</taxon>
        <taxon>Chelicerata</taxon>
        <taxon>Arachnida</taxon>
        <taxon>Araneae</taxon>
        <taxon>Araneomorphae</taxon>
        <taxon>Entelegynae</taxon>
        <taxon>Araneoidea</taxon>
        <taxon>Araneidae</taxon>
        <taxon>Argiope</taxon>
    </lineage>
</organism>
<accession>A0A8T0EMG1</accession>
<evidence type="ECO:0000313" key="3">
    <source>
        <dbReference type="Proteomes" id="UP000807504"/>
    </source>
</evidence>
<evidence type="ECO:0000313" key="2">
    <source>
        <dbReference type="EMBL" id="KAF8773876.1"/>
    </source>
</evidence>
<evidence type="ECO:0000256" key="1">
    <source>
        <dbReference type="SAM" id="MobiDB-lite"/>
    </source>
</evidence>
<comment type="caution">
    <text evidence="2">The sequence shown here is derived from an EMBL/GenBank/DDBJ whole genome shotgun (WGS) entry which is preliminary data.</text>
</comment>
<reference evidence="2" key="1">
    <citation type="journal article" date="2020" name="bioRxiv">
        <title>Chromosome-level reference genome of the European wasp spider Argiope bruennichi: a resource for studies on range expansion and evolutionary adaptation.</title>
        <authorList>
            <person name="Sheffer M.M."/>
            <person name="Hoppe A."/>
            <person name="Krehenwinkel H."/>
            <person name="Uhl G."/>
            <person name="Kuss A.W."/>
            <person name="Jensen L."/>
            <person name="Jensen C."/>
            <person name="Gillespie R.G."/>
            <person name="Hoff K.J."/>
            <person name="Prost S."/>
        </authorList>
    </citation>
    <scope>NUCLEOTIDE SEQUENCE</scope>
</reference>
<proteinExistence type="predicted"/>
<feature type="region of interest" description="Disordered" evidence="1">
    <location>
        <begin position="35"/>
        <end position="82"/>
    </location>
</feature>
<protein>
    <submittedName>
        <fullName evidence="2">Uncharacterized protein</fullName>
    </submittedName>
</protein>
<dbReference type="EMBL" id="JABXBU010002227">
    <property type="protein sequence ID" value="KAF8773876.1"/>
    <property type="molecule type" value="Genomic_DNA"/>
</dbReference>
<feature type="compositionally biased region" description="Polar residues" evidence="1">
    <location>
        <begin position="52"/>
        <end position="61"/>
    </location>
</feature>
<keyword evidence="3" id="KW-1185">Reference proteome</keyword>
<sequence length="525" mass="61764">MAEADSSSSMETKSLEDLTKNDEFFSSLRDYLSEEDESVSSQSDDLTKDNESVSSQKNNLSNEDKPVSNQEDDFADEDESVSSQREIEFCELYFKVIDKQLARGDYEENIKQAEHYFEEIRTKVNKWCRFKKENDFEQINLWKHSFYYRMMCIYFNATCISSAVAHYFENFLNQNSKSFKYLLKKSVLRICSVGVVDVDKKWKKPCIAILHSLENFNKEKWKIEFVALDPSSLTISPKVAAAIKEADFVSLLKFLNQLEDQDIEFKRKLFQNLHHLISPGSVLFLMDHATIKVMKVFNGYLGRLHGHRLLFDVPCRLHVLQLATVERHYQLYSKHLMSSGICNTSFKLFCRAWVRTNETFLHTGSLVESFDPKIKKAERRLEDKKAWQGQLRLLCRQLSNNKISKDMVSWRDCFVIEMKNQGCSSKRIRRTLNAAEKDLVLRKIYAKQLMFAAYQDFLEEAHEIRDARKESDEALKDEKRKDFYKMRSRADFEYKTYESCVKKLLRRLQRNRCTKATQTKVALIN</sequence>
<reference evidence="2" key="2">
    <citation type="submission" date="2020-06" db="EMBL/GenBank/DDBJ databases">
        <authorList>
            <person name="Sheffer M."/>
        </authorList>
    </citation>
    <scope>NUCLEOTIDE SEQUENCE</scope>
</reference>